<sequence length="767" mass="79655">MSLWSGRRARRAATGPVPDDRDGRSGGAGPRVLVEDHGGLLLLRLPTDDTLLAADVTDLARALRAADRDTVTIVAVAGEDATAGLWPRLSESLDSLREAGTESVRLVMSGAGLDRPERPALARRIADAWELTVQAPDGPVLVVPGGSVFVPPGDGGWWRFAPGARPEPLGPRTPEPHWQAALREAPERTADGCVVHQIPAGLLIRPAEATAPAPGDLFHAVPVDPRRPAVIVGVPWGEDVLAREVADVLGALPAGVRSGVRLSPGGRRDLLPLGREVAALLDTEVEVTTGLPLFAADSPLGTYGVRSVLVGPDGVPRWLPFVDAVLCPPPPESRPEPGPDGAATAAPRPAPAPRLLRWVSPLPDPRGTENGVLHLSDTWRATITRAGLWVDRREGPPPPWSARPVSIEGPVVEVGLSGDRLDPSLWPVLSRLLGRLPADLRARTTLHVHATPPDGGLALRTLAADHALRVIRFSPPPAPAPAPARGMPSAPAARPVPKAEAVPAPKAAPAAPAGAGAGSPAAAEPVRRSLPGTPVSPRHRVSDPERAAFRALAAPVWERLDRPPAGARGAEGEAERADLVALRLYLQGGDGPLSHRELTASLRAGEERLLPYAACLASGLARLPAYRGAVLRGPGDADGLDALRPGQVLRDPAPVSGLPLGPGTGGRAGSSGFAIWSLTGRRAGPLLDDGDEVVFAPGTAFKVLGVRSGAAGPLVLLRQLPDLPTDSTVLEDADETALARLDHALTDRVPPGEGDWPDRCAGSVGAP</sequence>
<evidence type="ECO:0000313" key="2">
    <source>
        <dbReference type="EMBL" id="GHI34062.1"/>
    </source>
</evidence>
<protein>
    <submittedName>
        <fullName evidence="2">Uncharacterized protein</fullName>
    </submittedName>
</protein>
<feature type="region of interest" description="Disordered" evidence="1">
    <location>
        <begin position="1"/>
        <end position="31"/>
    </location>
</feature>
<evidence type="ECO:0000313" key="3">
    <source>
        <dbReference type="Proteomes" id="UP001052655"/>
    </source>
</evidence>
<reference evidence="2" key="1">
    <citation type="submission" date="2024-05" db="EMBL/GenBank/DDBJ databases">
        <title>Whole genome shotgun sequence of Streptomyces daghestanicus NBRC 12762.</title>
        <authorList>
            <person name="Komaki H."/>
            <person name="Tamura T."/>
        </authorList>
    </citation>
    <scope>NUCLEOTIDE SEQUENCE</scope>
    <source>
        <strain evidence="2">NBRC 12762</strain>
    </source>
</reference>
<dbReference type="EMBL" id="BNDX01000016">
    <property type="protein sequence ID" value="GHI34062.1"/>
    <property type="molecule type" value="Genomic_DNA"/>
</dbReference>
<keyword evidence="3" id="KW-1185">Reference proteome</keyword>
<organism evidence="2 3">
    <name type="scientific">Streptomyces daghestanicus</name>
    <dbReference type="NCBI Taxonomy" id="66885"/>
    <lineage>
        <taxon>Bacteria</taxon>
        <taxon>Bacillati</taxon>
        <taxon>Actinomycetota</taxon>
        <taxon>Actinomycetes</taxon>
        <taxon>Kitasatosporales</taxon>
        <taxon>Streptomycetaceae</taxon>
        <taxon>Streptomyces</taxon>
    </lineage>
</organism>
<proteinExistence type="predicted"/>
<dbReference type="RefSeq" id="WP_190077321.1">
    <property type="nucleotide sequence ID" value="NZ_BMTC01000010.1"/>
</dbReference>
<comment type="caution">
    <text evidence="2">The sequence shown here is derived from an EMBL/GenBank/DDBJ whole genome shotgun (WGS) entry which is preliminary data.</text>
</comment>
<feature type="compositionally biased region" description="Pro residues" evidence="1">
    <location>
        <begin position="329"/>
        <end position="338"/>
    </location>
</feature>
<feature type="region of interest" description="Disordered" evidence="1">
    <location>
        <begin position="329"/>
        <end position="350"/>
    </location>
</feature>
<evidence type="ECO:0000256" key="1">
    <source>
        <dbReference type="SAM" id="MobiDB-lite"/>
    </source>
</evidence>
<feature type="compositionally biased region" description="Low complexity" evidence="1">
    <location>
        <begin position="483"/>
        <end position="524"/>
    </location>
</feature>
<dbReference type="Gene3D" id="3.90.176.10">
    <property type="entry name" value="Toxin ADP-ribosyltransferase, Chain A, domain 1"/>
    <property type="match status" value="1"/>
</dbReference>
<gene>
    <name evidence="2" type="ORF">Sdagh_57920</name>
</gene>
<dbReference type="Proteomes" id="UP001052655">
    <property type="component" value="Unassembled WGS sequence"/>
</dbReference>
<feature type="region of interest" description="Disordered" evidence="1">
    <location>
        <begin position="474"/>
        <end position="544"/>
    </location>
</feature>
<name>A0ABQ3QA09_9ACTN</name>
<accession>A0ABQ3QA09</accession>